<dbReference type="OrthoDB" id="418748at2759"/>
<evidence type="ECO:0000313" key="1">
    <source>
        <dbReference type="EMBL" id="EYC19325.1"/>
    </source>
</evidence>
<accession>A0A016UVT0</accession>
<dbReference type="STRING" id="53326.A0A016UVT0"/>
<sequence length="203" mass="23516">MEGFICERIKASTSPGIDRQKPRPPSVVRKQRLPRDERSRIKALVRVGTLIIGTLNGKTREIADFMQRRTIRILCLQETRWKGCKAIDMGDYIKLFYYGVETRRNRVAKAMDASLKDYISFVTRVSDRTISLRIAASKGFWTVVSVCQCICTEIEKATFYEELNDVIRKETYMVMLVRTEEDVEECMQEEALEGVIRMGRELS</sequence>
<protein>
    <recommendedName>
        <fullName evidence="3">Endonuclease/exonuclease/phosphatase domain-containing protein</fullName>
    </recommendedName>
</protein>
<name>A0A016UVT0_9BILA</name>
<evidence type="ECO:0000313" key="2">
    <source>
        <dbReference type="Proteomes" id="UP000024635"/>
    </source>
</evidence>
<evidence type="ECO:0008006" key="3">
    <source>
        <dbReference type="Google" id="ProtNLM"/>
    </source>
</evidence>
<keyword evidence="2" id="KW-1185">Reference proteome</keyword>
<dbReference type="InterPro" id="IPR036691">
    <property type="entry name" value="Endo/exonu/phosph_ase_sf"/>
</dbReference>
<dbReference type="EMBL" id="JARK01001360">
    <property type="protein sequence ID" value="EYC19325.1"/>
    <property type="molecule type" value="Genomic_DNA"/>
</dbReference>
<dbReference type="Proteomes" id="UP000024635">
    <property type="component" value="Unassembled WGS sequence"/>
</dbReference>
<gene>
    <name evidence="1" type="primary">Acey_s0024.g1019</name>
    <name evidence="1" type="ORF">Y032_0024g1019</name>
</gene>
<reference evidence="2" key="1">
    <citation type="journal article" date="2015" name="Nat. Genet.">
        <title>The genome and transcriptome of the zoonotic hookworm Ancylostoma ceylanicum identify infection-specific gene families.</title>
        <authorList>
            <person name="Schwarz E.M."/>
            <person name="Hu Y."/>
            <person name="Antoshechkin I."/>
            <person name="Miller M.M."/>
            <person name="Sternberg P.W."/>
            <person name="Aroian R.V."/>
        </authorList>
    </citation>
    <scope>NUCLEOTIDE SEQUENCE</scope>
    <source>
        <strain evidence="2">HY135</strain>
    </source>
</reference>
<organism evidence="1 2">
    <name type="scientific">Ancylostoma ceylanicum</name>
    <dbReference type="NCBI Taxonomy" id="53326"/>
    <lineage>
        <taxon>Eukaryota</taxon>
        <taxon>Metazoa</taxon>
        <taxon>Ecdysozoa</taxon>
        <taxon>Nematoda</taxon>
        <taxon>Chromadorea</taxon>
        <taxon>Rhabditida</taxon>
        <taxon>Rhabditina</taxon>
        <taxon>Rhabditomorpha</taxon>
        <taxon>Strongyloidea</taxon>
        <taxon>Ancylostomatidae</taxon>
        <taxon>Ancylostomatinae</taxon>
        <taxon>Ancylostoma</taxon>
    </lineage>
</organism>
<dbReference type="Gene3D" id="3.60.10.10">
    <property type="entry name" value="Endonuclease/exonuclease/phosphatase"/>
    <property type="match status" value="1"/>
</dbReference>
<dbReference type="SUPFAM" id="SSF56219">
    <property type="entry name" value="DNase I-like"/>
    <property type="match status" value="1"/>
</dbReference>
<dbReference type="AlphaFoldDB" id="A0A016UVT0"/>
<comment type="caution">
    <text evidence="1">The sequence shown here is derived from an EMBL/GenBank/DDBJ whole genome shotgun (WGS) entry which is preliminary data.</text>
</comment>
<proteinExistence type="predicted"/>